<keyword evidence="2" id="KW-1185">Reference proteome</keyword>
<organism evidence="1 2">
    <name type="scientific">Pseudoxanthomonas suwonensis (strain 11-1)</name>
    <dbReference type="NCBI Taxonomy" id="743721"/>
    <lineage>
        <taxon>Bacteria</taxon>
        <taxon>Pseudomonadati</taxon>
        <taxon>Pseudomonadota</taxon>
        <taxon>Gammaproteobacteria</taxon>
        <taxon>Lysobacterales</taxon>
        <taxon>Lysobacteraceae</taxon>
        <taxon>Pseudoxanthomonas</taxon>
    </lineage>
</organism>
<name>E6WS45_PSEUU</name>
<protein>
    <submittedName>
        <fullName evidence="1">Uncharacterized protein</fullName>
    </submittedName>
</protein>
<dbReference type="EMBL" id="CP002446">
    <property type="protein sequence ID" value="ADV26994.1"/>
    <property type="molecule type" value="Genomic_DNA"/>
</dbReference>
<sequence>MCDWMHQEGNCIARAERAMHAYSLCCQAGDTIRELERKRREQQGAEVLDLFAQPVEQEVIDFWWTVHKACGQEYRRIAKLFWTRCQHPYVYRPLQPEGGAA</sequence>
<evidence type="ECO:0000313" key="1">
    <source>
        <dbReference type="EMBL" id="ADV26994.1"/>
    </source>
</evidence>
<dbReference type="KEGG" id="psu:Psesu_1144"/>
<dbReference type="Proteomes" id="UP000008632">
    <property type="component" value="Chromosome"/>
</dbReference>
<proteinExistence type="predicted"/>
<dbReference type="HOGENOM" id="CLU_2289264_0_0_6"/>
<dbReference type="STRING" id="743721.Psesu_1144"/>
<gene>
    <name evidence="1" type="ordered locus">Psesu_1144</name>
</gene>
<evidence type="ECO:0000313" key="2">
    <source>
        <dbReference type="Proteomes" id="UP000008632"/>
    </source>
</evidence>
<accession>E6WS45</accession>
<dbReference type="RefSeq" id="WP_013534823.1">
    <property type="nucleotide sequence ID" value="NC_014924.1"/>
</dbReference>
<dbReference type="AlphaFoldDB" id="E6WS45"/>
<reference evidence="1 2" key="1">
    <citation type="submission" date="2011-01" db="EMBL/GenBank/DDBJ databases">
        <title>Complete sequence of Pseudoxanthomonas suwonensis 11-1.</title>
        <authorList>
            <consortium name="US DOE Joint Genome Institute"/>
            <person name="Lucas S."/>
            <person name="Copeland A."/>
            <person name="Lapidus A."/>
            <person name="Cheng J.-F."/>
            <person name="Goodwin L."/>
            <person name="Pitluck S."/>
            <person name="Teshima H."/>
            <person name="Detter J.C."/>
            <person name="Han C."/>
            <person name="Tapia R."/>
            <person name="Land M."/>
            <person name="Hauser L."/>
            <person name="Kyrpides N."/>
            <person name="Ivanova N."/>
            <person name="Ovchinnikova G."/>
            <person name="Siebers A.K."/>
            <person name="Allgaier M."/>
            <person name="Thelen M.P."/>
            <person name="Hugenholtz P."/>
            <person name="Gladden J."/>
            <person name="Woyke T."/>
        </authorList>
    </citation>
    <scope>NUCLEOTIDE SEQUENCE [LARGE SCALE GENOMIC DNA]</scope>
    <source>
        <strain evidence="2">11-1</strain>
    </source>
</reference>